<proteinExistence type="predicted"/>
<protein>
    <recommendedName>
        <fullName evidence="2">5-carboxymethyl-2-hydroxymuconate isomerase</fullName>
    </recommendedName>
</protein>
<evidence type="ECO:0000313" key="1">
    <source>
        <dbReference type="EMBL" id="SVD88510.1"/>
    </source>
</evidence>
<dbReference type="InterPro" id="IPR014347">
    <property type="entry name" value="Tautomerase/MIF_sf"/>
</dbReference>
<dbReference type="AlphaFoldDB" id="A0A382YZK8"/>
<dbReference type="Gene3D" id="3.30.429.10">
    <property type="entry name" value="Macrophage Migration Inhibitory Factor"/>
    <property type="match status" value="1"/>
</dbReference>
<gene>
    <name evidence="1" type="ORF">METZ01_LOCUS441364</name>
</gene>
<dbReference type="EMBL" id="UINC01179694">
    <property type="protein sequence ID" value="SVD88510.1"/>
    <property type="molecule type" value="Genomic_DNA"/>
</dbReference>
<dbReference type="CDD" id="cd00580">
    <property type="entry name" value="CHMI"/>
    <property type="match status" value="1"/>
</dbReference>
<organism evidence="1">
    <name type="scientific">marine metagenome</name>
    <dbReference type="NCBI Taxonomy" id="408172"/>
    <lineage>
        <taxon>unclassified sequences</taxon>
        <taxon>metagenomes</taxon>
        <taxon>ecological metagenomes</taxon>
    </lineage>
</organism>
<name>A0A382YZK8_9ZZZZ</name>
<dbReference type="SUPFAM" id="SSF55331">
    <property type="entry name" value="Tautomerase/MIF"/>
    <property type="match status" value="1"/>
</dbReference>
<dbReference type="GO" id="GO:0008704">
    <property type="term" value="F:5-carboxymethyl-2-hydroxymuconate delta-isomerase activity"/>
    <property type="evidence" value="ECO:0007669"/>
    <property type="project" value="InterPro"/>
</dbReference>
<sequence length="132" mass="14988">MPHQIIEYSANLESRLDIQVLVDGLHETATGIGGLPVGGLRTRAVRRERYQIADKHLDNAFVHVILKLGHGRPLDKQKVFGEEIFASLCRLLEPVSSVSPLAISFEIQEIHPELTWKQNNLRHYMASREKID</sequence>
<dbReference type="Pfam" id="PF02962">
    <property type="entry name" value="CHMI"/>
    <property type="match status" value="1"/>
</dbReference>
<dbReference type="InterPro" id="IPR004220">
    <property type="entry name" value="5-COMe_2-OHmuconate_Isoase"/>
</dbReference>
<accession>A0A382YZK8</accession>
<evidence type="ECO:0008006" key="2">
    <source>
        <dbReference type="Google" id="ProtNLM"/>
    </source>
</evidence>
<dbReference type="PANTHER" id="PTHR37950:SF1">
    <property type="entry name" value="4-HYDROXYPHENYLACETATE CATABOLISM PROTEIN"/>
    <property type="match status" value="1"/>
</dbReference>
<reference evidence="1" key="1">
    <citation type="submission" date="2018-05" db="EMBL/GenBank/DDBJ databases">
        <authorList>
            <person name="Lanie J.A."/>
            <person name="Ng W.-L."/>
            <person name="Kazmierczak K.M."/>
            <person name="Andrzejewski T.M."/>
            <person name="Davidsen T.M."/>
            <person name="Wayne K.J."/>
            <person name="Tettelin H."/>
            <person name="Glass J.I."/>
            <person name="Rusch D."/>
            <person name="Podicherti R."/>
            <person name="Tsui H.-C.T."/>
            <person name="Winkler M.E."/>
        </authorList>
    </citation>
    <scope>NUCLEOTIDE SEQUENCE</scope>
</reference>
<dbReference type="PANTHER" id="PTHR37950">
    <property type="entry name" value="4-HYDROXYPHENYLACETATE CATABOLISM PROTEIN"/>
    <property type="match status" value="1"/>
</dbReference>